<sequence>MLRRTTLSLLALSLLTGLAASRAYAQTWPARPVKIIVPFAAGGPADVYARVIAQRLSESLGQPFVVDNKPGAGSVIGTDIAAKSAADGYTLLLMSNAHTVNETLIPNKPFVLMRDFVAVTPINYSDLVLVANPAVPAANIKELLALAKAKPGKLNYASSGPGTPYHMAGELFKSMANVSLVHIPYRGSSGARTDVMGGQVDVMFDAVTTMAEQVKSGRVKALATTGKQRSEVMPNVPTLNESGVPGYEATIWLGLMAPRGTPQAVVNQLNLSVSKVVDTPEIKQLWAKQGAVAMAMSPAAFDTYIQLDINKWAKVIKSANIKLN</sequence>
<protein>
    <submittedName>
        <fullName evidence="3">Uncharacterized protein</fullName>
    </submittedName>
</protein>
<dbReference type="Gene3D" id="3.40.190.150">
    <property type="entry name" value="Bordetella uptake gene, domain 1"/>
    <property type="match status" value="1"/>
</dbReference>
<dbReference type="EMBL" id="CP051461">
    <property type="protein sequence ID" value="QJC55088.1"/>
    <property type="molecule type" value="Genomic_DNA"/>
</dbReference>
<dbReference type="PIRSF" id="PIRSF017082">
    <property type="entry name" value="YflP"/>
    <property type="match status" value="1"/>
</dbReference>
<keyword evidence="2" id="KW-0732">Signal</keyword>
<dbReference type="CDD" id="cd13578">
    <property type="entry name" value="PBP2_Bug27"/>
    <property type="match status" value="1"/>
</dbReference>
<dbReference type="Proteomes" id="UP000502041">
    <property type="component" value="Chromosome"/>
</dbReference>
<dbReference type="Pfam" id="PF03401">
    <property type="entry name" value="TctC"/>
    <property type="match status" value="1"/>
</dbReference>
<dbReference type="InterPro" id="IPR042100">
    <property type="entry name" value="Bug_dom1"/>
</dbReference>
<dbReference type="PANTHER" id="PTHR42928:SF5">
    <property type="entry name" value="BLR1237 PROTEIN"/>
    <property type="match status" value="1"/>
</dbReference>
<dbReference type="Gene3D" id="3.40.190.10">
    <property type="entry name" value="Periplasmic binding protein-like II"/>
    <property type="match status" value="1"/>
</dbReference>
<gene>
    <name evidence="3" type="ORF">HC248_00351</name>
</gene>
<feature type="chain" id="PRO_5026332067" evidence="2">
    <location>
        <begin position="26"/>
        <end position="324"/>
    </location>
</feature>
<proteinExistence type="inferred from homology"/>
<dbReference type="InterPro" id="IPR005064">
    <property type="entry name" value="BUG"/>
</dbReference>
<dbReference type="AlphaFoldDB" id="A0A6H2H5F6"/>
<dbReference type="PANTHER" id="PTHR42928">
    <property type="entry name" value="TRICARBOXYLATE-BINDING PROTEIN"/>
    <property type="match status" value="1"/>
</dbReference>
<accession>A0A6H2H5F6</accession>
<evidence type="ECO:0000313" key="3">
    <source>
        <dbReference type="EMBL" id="QJC55088.1"/>
    </source>
</evidence>
<dbReference type="KEGG" id="pvac:HC248_00351"/>
<dbReference type="RefSeq" id="WP_168921006.1">
    <property type="nucleotide sequence ID" value="NZ_CP051461.1"/>
</dbReference>
<comment type="similarity">
    <text evidence="1">Belongs to the UPF0065 (bug) family.</text>
</comment>
<evidence type="ECO:0000256" key="1">
    <source>
        <dbReference type="ARBA" id="ARBA00006987"/>
    </source>
</evidence>
<name>A0A6H2H5F6_9BURK</name>
<evidence type="ECO:0000256" key="2">
    <source>
        <dbReference type="SAM" id="SignalP"/>
    </source>
</evidence>
<organism evidence="3 4">
    <name type="scientific">Polaromonas vacuolata</name>
    <dbReference type="NCBI Taxonomy" id="37448"/>
    <lineage>
        <taxon>Bacteria</taxon>
        <taxon>Pseudomonadati</taxon>
        <taxon>Pseudomonadota</taxon>
        <taxon>Betaproteobacteria</taxon>
        <taxon>Burkholderiales</taxon>
        <taxon>Comamonadaceae</taxon>
        <taxon>Polaromonas</taxon>
    </lineage>
</organism>
<dbReference type="SUPFAM" id="SSF53850">
    <property type="entry name" value="Periplasmic binding protein-like II"/>
    <property type="match status" value="1"/>
</dbReference>
<reference evidence="3 4" key="1">
    <citation type="submission" date="2020-04" db="EMBL/GenBank/DDBJ databases">
        <title>Complete genome of a Psychrophilic, Marine, Gas Vacuolate Bacterium Polaromonas vacuolata KCTC 22033T.</title>
        <authorList>
            <person name="Hwang K."/>
            <person name="Kim K.M."/>
        </authorList>
    </citation>
    <scope>NUCLEOTIDE SEQUENCE [LARGE SCALE GENOMIC DNA]</scope>
    <source>
        <strain evidence="3 4">KCTC 22033</strain>
    </source>
</reference>
<keyword evidence="4" id="KW-1185">Reference proteome</keyword>
<evidence type="ECO:0000313" key="4">
    <source>
        <dbReference type="Proteomes" id="UP000502041"/>
    </source>
</evidence>
<feature type="signal peptide" evidence="2">
    <location>
        <begin position="1"/>
        <end position="25"/>
    </location>
</feature>